<protein>
    <submittedName>
        <fullName evidence="2">Pectic acid lyase</fullName>
    </submittedName>
</protein>
<keyword evidence="2" id="KW-0456">Lyase</keyword>
<evidence type="ECO:0000313" key="2">
    <source>
        <dbReference type="EMBL" id="QEG39529.1"/>
    </source>
</evidence>
<keyword evidence="3" id="KW-1185">Reference proteome</keyword>
<evidence type="ECO:0000256" key="1">
    <source>
        <dbReference type="SAM" id="SignalP"/>
    </source>
</evidence>
<dbReference type="Gene3D" id="1.50.10.20">
    <property type="match status" value="1"/>
</dbReference>
<sequence precursor="true">MRLIFVTLVTLGPLGIPSSVSAQDAAATRQQATVAMKRAATYYQQHVSTHGGYVYFYSLDLQQRWGEGEATAEQIWVQPPGTPTVGMAYLEAYRATSDPFYLNAARRAAEALVYGQMRSGGWTNCIDFDPRGERVALYRNGRGRGRNISSLDDGQTQSAIRFLMHTDQALEFQHAEIHAATRLALDALLNAQFPNGGFPQVWDDDVVPDPPVIQANYPDHDWRSEGRVKNYWDMYTLNDNVTGYVAEVLIDAHKIYDDARYREALRRLGDFLILAQMPEPQPAWAQQYNYQMQPIWARRFEPPGICGDESQEVIETLLMIYRETKDRRYLEPIPSAIAYLNRSRLPDGRLARYYELQTNKPLYMVRSGNIYSLTHDDSNLPAHYGWKWPSRLQELEQQYQQAKAGTAVTSPPLDWNDVQTIVSELDEQGRWVSRFDGRGLVGQAKMRIGAEYLSSERFSENLTLLSRFVAADGR</sequence>
<dbReference type="AlphaFoldDB" id="A0A5B9QNK3"/>
<organism evidence="2 3">
    <name type="scientific">Roseimaritima ulvae</name>
    <dbReference type="NCBI Taxonomy" id="980254"/>
    <lineage>
        <taxon>Bacteria</taxon>
        <taxon>Pseudomonadati</taxon>
        <taxon>Planctomycetota</taxon>
        <taxon>Planctomycetia</taxon>
        <taxon>Pirellulales</taxon>
        <taxon>Pirellulaceae</taxon>
        <taxon>Roseimaritima</taxon>
    </lineage>
</organism>
<dbReference type="RefSeq" id="WP_068136926.1">
    <property type="nucleotide sequence ID" value="NZ_CP042914.1"/>
</dbReference>
<dbReference type="Proteomes" id="UP000325286">
    <property type="component" value="Chromosome"/>
</dbReference>
<accession>A0A5B9QNK3</accession>
<dbReference type="OrthoDB" id="9804686at2"/>
<dbReference type="InterPro" id="IPR012669">
    <property type="entry name" value="Pectate_lyase"/>
</dbReference>
<feature type="signal peptide" evidence="1">
    <location>
        <begin position="1"/>
        <end position="22"/>
    </location>
</feature>
<gene>
    <name evidence="2" type="ORF">UC8_15240</name>
</gene>
<reference evidence="2 3" key="1">
    <citation type="submission" date="2019-08" db="EMBL/GenBank/DDBJ databases">
        <title>Deep-cultivation of Planctomycetes and their phenomic and genomic characterization uncovers novel biology.</title>
        <authorList>
            <person name="Wiegand S."/>
            <person name="Jogler M."/>
            <person name="Boedeker C."/>
            <person name="Pinto D."/>
            <person name="Vollmers J."/>
            <person name="Rivas-Marin E."/>
            <person name="Kohn T."/>
            <person name="Peeters S.H."/>
            <person name="Heuer A."/>
            <person name="Rast P."/>
            <person name="Oberbeckmann S."/>
            <person name="Bunk B."/>
            <person name="Jeske O."/>
            <person name="Meyerdierks A."/>
            <person name="Storesund J.E."/>
            <person name="Kallscheuer N."/>
            <person name="Luecker S."/>
            <person name="Lage O.M."/>
            <person name="Pohl T."/>
            <person name="Merkel B.J."/>
            <person name="Hornburger P."/>
            <person name="Mueller R.-W."/>
            <person name="Bruemmer F."/>
            <person name="Labrenz M."/>
            <person name="Spormann A.M."/>
            <person name="Op den Camp H."/>
            <person name="Overmann J."/>
            <person name="Amann R."/>
            <person name="Jetten M.S.M."/>
            <person name="Mascher T."/>
            <person name="Medema M.H."/>
            <person name="Devos D.P."/>
            <person name="Kaster A.-K."/>
            <person name="Ovreas L."/>
            <person name="Rohde M."/>
            <person name="Galperin M.Y."/>
            <person name="Jogler C."/>
        </authorList>
    </citation>
    <scope>NUCLEOTIDE SEQUENCE [LARGE SCALE GENOMIC DNA]</scope>
    <source>
        <strain evidence="2 3">UC8</strain>
    </source>
</reference>
<evidence type="ECO:0000313" key="3">
    <source>
        <dbReference type="Proteomes" id="UP000325286"/>
    </source>
</evidence>
<keyword evidence="1" id="KW-0732">Signal</keyword>
<dbReference type="Pfam" id="PF09492">
    <property type="entry name" value="Pec_lyase"/>
    <property type="match status" value="1"/>
</dbReference>
<name>A0A5B9QNK3_9BACT</name>
<dbReference type="EMBL" id="CP042914">
    <property type="protein sequence ID" value="QEG39529.1"/>
    <property type="molecule type" value="Genomic_DNA"/>
</dbReference>
<feature type="chain" id="PRO_5022716656" evidence="1">
    <location>
        <begin position="23"/>
        <end position="474"/>
    </location>
</feature>
<dbReference type="KEGG" id="rul:UC8_15240"/>
<proteinExistence type="predicted"/>
<dbReference type="GO" id="GO:0016829">
    <property type="term" value="F:lyase activity"/>
    <property type="evidence" value="ECO:0007669"/>
    <property type="project" value="UniProtKB-KW"/>
</dbReference>
<dbReference type="SUPFAM" id="SSF81853">
    <property type="entry name" value="Family 10 polysaccharide lyase"/>
    <property type="match status" value="1"/>
</dbReference>